<evidence type="ECO:0000256" key="1">
    <source>
        <dbReference type="SAM" id="Coils"/>
    </source>
</evidence>
<feature type="coiled-coil region" evidence="1">
    <location>
        <begin position="46"/>
        <end position="80"/>
    </location>
</feature>
<evidence type="ECO:0000313" key="3">
    <source>
        <dbReference type="EMBL" id="KAL0568137.1"/>
    </source>
</evidence>
<organism evidence="3 4">
    <name type="scientific">Marasmius crinis-equi</name>
    <dbReference type="NCBI Taxonomy" id="585013"/>
    <lineage>
        <taxon>Eukaryota</taxon>
        <taxon>Fungi</taxon>
        <taxon>Dikarya</taxon>
        <taxon>Basidiomycota</taxon>
        <taxon>Agaricomycotina</taxon>
        <taxon>Agaricomycetes</taxon>
        <taxon>Agaricomycetidae</taxon>
        <taxon>Agaricales</taxon>
        <taxon>Marasmiineae</taxon>
        <taxon>Marasmiaceae</taxon>
        <taxon>Marasmius</taxon>
    </lineage>
</organism>
<evidence type="ECO:0000313" key="4">
    <source>
        <dbReference type="Proteomes" id="UP001465976"/>
    </source>
</evidence>
<feature type="region of interest" description="Disordered" evidence="2">
    <location>
        <begin position="1"/>
        <end position="40"/>
    </location>
</feature>
<dbReference type="Proteomes" id="UP001465976">
    <property type="component" value="Unassembled WGS sequence"/>
</dbReference>
<name>A0ABR3EZ00_9AGAR</name>
<reference evidence="3 4" key="1">
    <citation type="submission" date="2024-02" db="EMBL/GenBank/DDBJ databases">
        <title>A draft genome for the cacao thread blight pathogen Marasmius crinis-equi.</title>
        <authorList>
            <person name="Cohen S.P."/>
            <person name="Baruah I.K."/>
            <person name="Amoako-Attah I."/>
            <person name="Bukari Y."/>
            <person name="Meinhardt L.W."/>
            <person name="Bailey B.A."/>
        </authorList>
    </citation>
    <scope>NUCLEOTIDE SEQUENCE [LARGE SCALE GENOMIC DNA]</scope>
    <source>
        <strain evidence="3 4">GH-76</strain>
    </source>
</reference>
<keyword evidence="1" id="KW-0175">Coiled coil</keyword>
<dbReference type="EMBL" id="JBAHYK010001406">
    <property type="protein sequence ID" value="KAL0568137.1"/>
    <property type="molecule type" value="Genomic_DNA"/>
</dbReference>
<comment type="caution">
    <text evidence="3">The sequence shown here is derived from an EMBL/GenBank/DDBJ whole genome shotgun (WGS) entry which is preliminary data.</text>
</comment>
<accession>A0ABR3EZ00</accession>
<keyword evidence="4" id="KW-1185">Reference proteome</keyword>
<feature type="compositionally biased region" description="Basic and acidic residues" evidence="2">
    <location>
        <begin position="9"/>
        <end position="27"/>
    </location>
</feature>
<proteinExistence type="predicted"/>
<sequence>MDSVNKQLSVERPDLARPHEQNERELANKSNLSAQASRREREESIREALREGIRKFESQIDLLRQANSDTSAQLQSLELDTHNTQLFEDFGEDSAQIVGTFQGFLEDGDEERKQTNRPMRAEVGIIFRGSGERRLMFDQNSSEMSLVQQNLASTAKIQATHVHNLEVEQLEEWVRMIMLKAVAFLKPNRQSTGK</sequence>
<protein>
    <submittedName>
        <fullName evidence="3">Uncharacterized protein</fullName>
    </submittedName>
</protein>
<evidence type="ECO:0000256" key="2">
    <source>
        <dbReference type="SAM" id="MobiDB-lite"/>
    </source>
</evidence>
<gene>
    <name evidence="3" type="ORF">V5O48_013857</name>
</gene>